<name>A0ACB9ADI9_CICIN</name>
<dbReference type="EMBL" id="CM042015">
    <property type="protein sequence ID" value="KAI3707768.1"/>
    <property type="molecule type" value="Genomic_DNA"/>
</dbReference>
<evidence type="ECO:0000313" key="1">
    <source>
        <dbReference type="EMBL" id="KAI3707768.1"/>
    </source>
</evidence>
<protein>
    <submittedName>
        <fullName evidence="1">Uncharacterized protein</fullName>
    </submittedName>
</protein>
<reference evidence="1 2" key="2">
    <citation type="journal article" date="2022" name="Mol. Ecol. Resour.">
        <title>The genomes of chicory, endive, great burdock and yacon provide insights into Asteraceae paleo-polyploidization history and plant inulin production.</title>
        <authorList>
            <person name="Fan W."/>
            <person name="Wang S."/>
            <person name="Wang H."/>
            <person name="Wang A."/>
            <person name="Jiang F."/>
            <person name="Liu H."/>
            <person name="Zhao H."/>
            <person name="Xu D."/>
            <person name="Zhang Y."/>
        </authorList>
    </citation>
    <scope>NUCLEOTIDE SEQUENCE [LARGE SCALE GENOMIC DNA]</scope>
    <source>
        <strain evidence="2">cv. Punajuju</strain>
        <tissue evidence="1">Leaves</tissue>
    </source>
</reference>
<comment type="caution">
    <text evidence="1">The sequence shown here is derived from an EMBL/GenBank/DDBJ whole genome shotgun (WGS) entry which is preliminary data.</text>
</comment>
<proteinExistence type="predicted"/>
<keyword evidence="2" id="KW-1185">Reference proteome</keyword>
<organism evidence="1 2">
    <name type="scientific">Cichorium intybus</name>
    <name type="common">Chicory</name>
    <dbReference type="NCBI Taxonomy" id="13427"/>
    <lineage>
        <taxon>Eukaryota</taxon>
        <taxon>Viridiplantae</taxon>
        <taxon>Streptophyta</taxon>
        <taxon>Embryophyta</taxon>
        <taxon>Tracheophyta</taxon>
        <taxon>Spermatophyta</taxon>
        <taxon>Magnoliopsida</taxon>
        <taxon>eudicotyledons</taxon>
        <taxon>Gunneridae</taxon>
        <taxon>Pentapetalae</taxon>
        <taxon>asterids</taxon>
        <taxon>campanulids</taxon>
        <taxon>Asterales</taxon>
        <taxon>Asteraceae</taxon>
        <taxon>Cichorioideae</taxon>
        <taxon>Cichorieae</taxon>
        <taxon>Cichoriinae</taxon>
        <taxon>Cichorium</taxon>
    </lineage>
</organism>
<dbReference type="Proteomes" id="UP001055811">
    <property type="component" value="Linkage Group LG07"/>
</dbReference>
<gene>
    <name evidence="1" type="ORF">L2E82_36575</name>
</gene>
<accession>A0ACB9ADI9</accession>
<sequence>MVPRDMPFYLMKPTLIMVYLIPLLILIPFAHSFFLNGCPKCGDMDVPYPLSTNDNCGNPKYKIHCNKTIGLEFISADGFYYKIVSINPLANKLVIRPPIIEKDTCQSSDLHVGGFKLEDDSPFTISSHNTVLLFNCSKNILLSPLNCSASSICRQFEEEKSMCMGSLCCSFLKDASMTNHRIRVRVEGCTAYTSMVDIKPGASIDSWNFGIELQWLPPS</sequence>
<reference evidence="2" key="1">
    <citation type="journal article" date="2022" name="Mol. Ecol. Resour.">
        <title>The genomes of chicory, endive, great burdock and yacon provide insights into Asteraceae palaeo-polyploidization history and plant inulin production.</title>
        <authorList>
            <person name="Fan W."/>
            <person name="Wang S."/>
            <person name="Wang H."/>
            <person name="Wang A."/>
            <person name="Jiang F."/>
            <person name="Liu H."/>
            <person name="Zhao H."/>
            <person name="Xu D."/>
            <person name="Zhang Y."/>
        </authorList>
    </citation>
    <scope>NUCLEOTIDE SEQUENCE [LARGE SCALE GENOMIC DNA]</scope>
    <source>
        <strain evidence="2">cv. Punajuju</strain>
    </source>
</reference>
<evidence type="ECO:0000313" key="2">
    <source>
        <dbReference type="Proteomes" id="UP001055811"/>
    </source>
</evidence>